<evidence type="ECO:0000313" key="2">
    <source>
        <dbReference type="Proteomes" id="UP000887572"/>
    </source>
</evidence>
<dbReference type="AlphaFoldDB" id="A0A914GVM4"/>
<evidence type="ECO:0000313" key="3">
    <source>
        <dbReference type="WBParaSite" id="Gr19_v10_g10815.t1"/>
    </source>
</evidence>
<dbReference type="WBParaSite" id="Gr19_v10_g10815.t1">
    <property type="protein sequence ID" value="Gr19_v10_g10815.t1"/>
    <property type="gene ID" value="Gr19_v10_g10815"/>
</dbReference>
<dbReference type="Proteomes" id="UP000887572">
    <property type="component" value="Unplaced"/>
</dbReference>
<protein>
    <submittedName>
        <fullName evidence="3">Uncharacterized protein</fullName>
    </submittedName>
</protein>
<feature type="region of interest" description="Disordered" evidence="1">
    <location>
        <begin position="56"/>
        <end position="76"/>
    </location>
</feature>
<feature type="compositionally biased region" description="Basic and acidic residues" evidence="1">
    <location>
        <begin position="56"/>
        <end position="70"/>
    </location>
</feature>
<keyword evidence="2" id="KW-1185">Reference proteome</keyword>
<name>A0A914GVM4_GLORO</name>
<evidence type="ECO:0000256" key="1">
    <source>
        <dbReference type="SAM" id="MobiDB-lite"/>
    </source>
</evidence>
<sequence>MFGFWRKLFADLYSARRGESIVFWWFRGSGPKAVPDFGGFGNRSRNREVKGILAHESERMDGRDEKERRFPPWRVH</sequence>
<reference evidence="3" key="1">
    <citation type="submission" date="2022-11" db="UniProtKB">
        <authorList>
            <consortium name="WormBaseParasite"/>
        </authorList>
    </citation>
    <scope>IDENTIFICATION</scope>
</reference>
<accession>A0A914GVM4</accession>
<organism evidence="2 3">
    <name type="scientific">Globodera rostochiensis</name>
    <name type="common">Golden nematode worm</name>
    <name type="synonym">Heterodera rostochiensis</name>
    <dbReference type="NCBI Taxonomy" id="31243"/>
    <lineage>
        <taxon>Eukaryota</taxon>
        <taxon>Metazoa</taxon>
        <taxon>Ecdysozoa</taxon>
        <taxon>Nematoda</taxon>
        <taxon>Chromadorea</taxon>
        <taxon>Rhabditida</taxon>
        <taxon>Tylenchina</taxon>
        <taxon>Tylenchomorpha</taxon>
        <taxon>Tylenchoidea</taxon>
        <taxon>Heteroderidae</taxon>
        <taxon>Heteroderinae</taxon>
        <taxon>Globodera</taxon>
    </lineage>
</organism>
<proteinExistence type="predicted"/>